<dbReference type="PANTHER" id="PTHR24286:SF234">
    <property type="entry name" value="CYTOCHROME P450 FAMILY PROTEIN, EXPRESSED"/>
    <property type="match status" value="1"/>
</dbReference>
<keyword evidence="6" id="KW-1185">Reference proteome</keyword>
<keyword evidence="3 4" id="KW-0349">Heme</keyword>
<dbReference type="EnsemblPlants" id="ORUFI07G14640.1">
    <property type="protein sequence ID" value="ORUFI07G14640.1"/>
    <property type="gene ID" value="ORUFI07G14640"/>
</dbReference>
<dbReference type="GO" id="GO:0016705">
    <property type="term" value="F:oxidoreductase activity, acting on paired donors, with incorporation or reduction of molecular oxygen"/>
    <property type="evidence" value="ECO:0007669"/>
    <property type="project" value="InterPro"/>
</dbReference>
<dbReference type="PANTHER" id="PTHR24286">
    <property type="entry name" value="CYTOCHROME P450 26"/>
    <property type="match status" value="1"/>
</dbReference>
<reference evidence="5" key="2">
    <citation type="submission" date="2015-06" db="UniProtKB">
        <authorList>
            <consortium name="EnsemblPlants"/>
        </authorList>
    </citation>
    <scope>IDENTIFICATION</scope>
</reference>
<evidence type="ECO:0000256" key="3">
    <source>
        <dbReference type="PIRSR" id="PIRSR602403-1"/>
    </source>
</evidence>
<dbReference type="GO" id="GO:0020037">
    <property type="term" value="F:heme binding"/>
    <property type="evidence" value="ECO:0007669"/>
    <property type="project" value="InterPro"/>
</dbReference>
<dbReference type="PRINTS" id="PR00465">
    <property type="entry name" value="EP450IV"/>
</dbReference>
<proteinExistence type="inferred from homology"/>
<dbReference type="GO" id="GO:0005506">
    <property type="term" value="F:iron ion binding"/>
    <property type="evidence" value="ECO:0007669"/>
    <property type="project" value="InterPro"/>
</dbReference>
<dbReference type="STRING" id="4529.A0A0E0Q878"/>
<evidence type="ECO:0008006" key="7">
    <source>
        <dbReference type="Google" id="ProtNLM"/>
    </source>
</evidence>
<dbReference type="SUPFAM" id="SSF48264">
    <property type="entry name" value="Cytochrome P450"/>
    <property type="match status" value="1"/>
</dbReference>
<dbReference type="InterPro" id="IPR001128">
    <property type="entry name" value="Cyt_P450"/>
</dbReference>
<dbReference type="Proteomes" id="UP000008022">
    <property type="component" value="Unassembled WGS sequence"/>
</dbReference>
<reference evidence="6" key="1">
    <citation type="submission" date="2013-06" db="EMBL/GenBank/DDBJ databases">
        <authorList>
            <person name="Zhao Q."/>
        </authorList>
    </citation>
    <scope>NUCLEOTIDE SEQUENCE</scope>
    <source>
        <strain evidence="6">cv. W1943</strain>
    </source>
</reference>
<name>A0A0E0Q878_ORYRU</name>
<comment type="similarity">
    <text evidence="4">Belongs to the cytochrome P450 family.</text>
</comment>
<dbReference type="Gene3D" id="1.10.630.10">
    <property type="entry name" value="Cytochrome P450"/>
    <property type="match status" value="1"/>
</dbReference>
<sequence>MNPPCNGKLPPGSMGFPVVGETFQFFRASPSVDMPSYYKQRLERYGPLFKTSLVGQPLVVSLDPEVNRFIFQQEEPHHVQWNRSQVHPELCVQALWAENLKESLLPELENSMRESFASWASKPRIEVQDGVSDMIFDLVAKKLIGLNVTQSRELRKNFQEFFQGMVSFPIYFPGTSFYRCMQGRKNVRNTLTDVMKERLSAPEKKYGDLVDLIVEELQSEKPVIDENFAIDALAALLFTSFATLSSTLTVALKFLNDNPKIVEELKEEHDVILKKREVMNSGFTWEEYKSLKFTTQVTNEITRISNVAPGVFRKTLTDVQVNGYTIPFGWLVMISPMAVHLNPELFEDPLKFDPWRWTEEKRSSLLRNYMPFGGGIRLCLGADFSKLFIALFLHILVTEYRWKEIEGGEVLRISEIMFPQGYHIQLIPRT</sequence>
<evidence type="ECO:0000313" key="5">
    <source>
        <dbReference type="EnsemblPlants" id="ORUFI07G14640.1"/>
    </source>
</evidence>
<dbReference type="InterPro" id="IPR002403">
    <property type="entry name" value="Cyt_P450_E_grp-IV"/>
</dbReference>
<evidence type="ECO:0000313" key="6">
    <source>
        <dbReference type="Proteomes" id="UP000008022"/>
    </source>
</evidence>
<keyword evidence="4" id="KW-0503">Monooxygenase</keyword>
<dbReference type="GO" id="GO:0004497">
    <property type="term" value="F:monooxygenase activity"/>
    <property type="evidence" value="ECO:0007669"/>
    <property type="project" value="UniProtKB-KW"/>
</dbReference>
<accession>A0A0E0Q878</accession>
<dbReference type="AlphaFoldDB" id="A0A0E0Q878"/>
<keyword evidence="1 3" id="KW-0479">Metal-binding</keyword>
<dbReference type="PROSITE" id="PS00086">
    <property type="entry name" value="CYTOCHROME_P450"/>
    <property type="match status" value="1"/>
</dbReference>
<dbReference type="eggNOG" id="KOG0157">
    <property type="taxonomic scope" value="Eukaryota"/>
</dbReference>
<dbReference type="Pfam" id="PF00067">
    <property type="entry name" value="p450"/>
    <property type="match status" value="1"/>
</dbReference>
<dbReference type="OMA" id="KFTTQVT"/>
<protein>
    <recommendedName>
        <fullName evidence="7">Cytochrome P450</fullName>
    </recommendedName>
</protein>
<dbReference type="Gramene" id="ORUFI07G14640.1">
    <property type="protein sequence ID" value="ORUFI07G14640.1"/>
    <property type="gene ID" value="ORUFI07G14640"/>
</dbReference>
<dbReference type="FunFam" id="1.10.630.10:FF:000342">
    <property type="entry name" value="Os07g0482900 protein"/>
    <property type="match status" value="1"/>
</dbReference>
<keyword evidence="4" id="KW-0560">Oxidoreductase</keyword>
<dbReference type="GO" id="GO:0016132">
    <property type="term" value="P:brassinosteroid biosynthetic process"/>
    <property type="evidence" value="ECO:0007669"/>
    <property type="project" value="TreeGrafter"/>
</dbReference>
<evidence type="ECO:0000256" key="1">
    <source>
        <dbReference type="ARBA" id="ARBA00022723"/>
    </source>
</evidence>
<evidence type="ECO:0000256" key="4">
    <source>
        <dbReference type="RuleBase" id="RU000461"/>
    </source>
</evidence>
<dbReference type="GO" id="GO:0010268">
    <property type="term" value="P:brassinosteroid homeostasis"/>
    <property type="evidence" value="ECO:0007669"/>
    <property type="project" value="TreeGrafter"/>
</dbReference>
<comment type="cofactor">
    <cofactor evidence="3">
        <name>heme</name>
        <dbReference type="ChEBI" id="CHEBI:30413"/>
    </cofactor>
</comment>
<dbReference type="InterPro" id="IPR017972">
    <property type="entry name" value="Cyt_P450_CS"/>
</dbReference>
<keyword evidence="2 3" id="KW-0408">Iron</keyword>
<feature type="binding site" description="axial binding residue" evidence="3">
    <location>
        <position position="379"/>
    </location>
    <ligand>
        <name>heme</name>
        <dbReference type="ChEBI" id="CHEBI:30413"/>
    </ligand>
    <ligandPart>
        <name>Fe</name>
        <dbReference type="ChEBI" id="CHEBI:18248"/>
    </ligandPart>
</feature>
<dbReference type="InterPro" id="IPR036396">
    <property type="entry name" value="Cyt_P450_sf"/>
</dbReference>
<evidence type="ECO:0000256" key="2">
    <source>
        <dbReference type="ARBA" id="ARBA00023004"/>
    </source>
</evidence>
<dbReference type="CDD" id="cd11043">
    <property type="entry name" value="CYP90-like"/>
    <property type="match status" value="1"/>
</dbReference>
<dbReference type="GO" id="GO:0016125">
    <property type="term" value="P:sterol metabolic process"/>
    <property type="evidence" value="ECO:0007669"/>
    <property type="project" value="TreeGrafter"/>
</dbReference>
<dbReference type="HOGENOM" id="CLU_001570_15_5_1"/>
<organism evidence="5 6">
    <name type="scientific">Oryza rufipogon</name>
    <name type="common">Brownbeard rice</name>
    <name type="synonym">Asian wild rice</name>
    <dbReference type="NCBI Taxonomy" id="4529"/>
    <lineage>
        <taxon>Eukaryota</taxon>
        <taxon>Viridiplantae</taxon>
        <taxon>Streptophyta</taxon>
        <taxon>Embryophyta</taxon>
        <taxon>Tracheophyta</taxon>
        <taxon>Spermatophyta</taxon>
        <taxon>Magnoliopsida</taxon>
        <taxon>Liliopsida</taxon>
        <taxon>Poales</taxon>
        <taxon>Poaceae</taxon>
        <taxon>BOP clade</taxon>
        <taxon>Oryzoideae</taxon>
        <taxon>Oryzeae</taxon>
        <taxon>Oryzinae</taxon>
        <taxon>Oryza</taxon>
    </lineage>
</organism>